<reference evidence="1 2" key="1">
    <citation type="journal article" date="2017" name="Gigascience">
        <title>Draft genome of the honey bee ectoparasitic mite, Tropilaelaps mercedesae, is shaped by the parasitic life history.</title>
        <authorList>
            <person name="Dong X."/>
            <person name="Armstrong S.D."/>
            <person name="Xia D."/>
            <person name="Makepeace B.L."/>
            <person name="Darby A.C."/>
            <person name="Kadowaki T."/>
        </authorList>
    </citation>
    <scope>NUCLEOTIDE SEQUENCE [LARGE SCALE GENOMIC DNA]</scope>
    <source>
        <strain evidence="1">Wuxi-XJTLU</strain>
    </source>
</reference>
<comment type="caution">
    <text evidence="1">The sequence shown here is derived from an EMBL/GenBank/DDBJ whole genome shotgun (WGS) entry which is preliminary data.</text>
</comment>
<organism evidence="1 2">
    <name type="scientific">Tropilaelaps mercedesae</name>
    <dbReference type="NCBI Taxonomy" id="418985"/>
    <lineage>
        <taxon>Eukaryota</taxon>
        <taxon>Metazoa</taxon>
        <taxon>Ecdysozoa</taxon>
        <taxon>Arthropoda</taxon>
        <taxon>Chelicerata</taxon>
        <taxon>Arachnida</taxon>
        <taxon>Acari</taxon>
        <taxon>Parasitiformes</taxon>
        <taxon>Mesostigmata</taxon>
        <taxon>Gamasina</taxon>
        <taxon>Dermanyssoidea</taxon>
        <taxon>Laelapidae</taxon>
        <taxon>Tropilaelaps</taxon>
    </lineage>
</organism>
<keyword evidence="2" id="KW-1185">Reference proteome</keyword>
<gene>
    <name evidence="1" type="ORF">BIW11_10714</name>
</gene>
<protein>
    <submittedName>
        <fullName evidence="1">Uncharacterized protein</fullName>
    </submittedName>
</protein>
<accession>A0A1V9XEP4</accession>
<dbReference type="Proteomes" id="UP000192247">
    <property type="component" value="Unassembled WGS sequence"/>
</dbReference>
<dbReference type="InParanoid" id="A0A1V9XEP4"/>
<proteinExistence type="predicted"/>
<evidence type="ECO:0000313" key="2">
    <source>
        <dbReference type="Proteomes" id="UP000192247"/>
    </source>
</evidence>
<sequence>MLLFPTINFVNNNYYNNVARNEHQIINHCPRSLIKILHQHVTIIKPPHRRLYAHFLCDRRLYPAMVIVCAAGEPAAAEVASACFDRSRGPREQPKRN</sequence>
<evidence type="ECO:0000313" key="1">
    <source>
        <dbReference type="EMBL" id="OQR71896.1"/>
    </source>
</evidence>
<dbReference type="AlphaFoldDB" id="A0A1V9XEP4"/>
<name>A0A1V9XEP4_9ACAR</name>
<dbReference type="EMBL" id="MNPL01013205">
    <property type="protein sequence ID" value="OQR71896.1"/>
    <property type="molecule type" value="Genomic_DNA"/>
</dbReference>